<proteinExistence type="predicted"/>
<keyword evidence="1" id="KW-0472">Membrane</keyword>
<keyword evidence="1" id="KW-0812">Transmembrane</keyword>
<organism evidence="2 3">
    <name type="scientific">Salipaludibacillus agaradhaerens</name>
    <name type="common">Bacillus agaradhaerens</name>
    <dbReference type="NCBI Taxonomy" id="76935"/>
    <lineage>
        <taxon>Bacteria</taxon>
        <taxon>Bacillati</taxon>
        <taxon>Bacillota</taxon>
        <taxon>Bacilli</taxon>
        <taxon>Bacillales</taxon>
        <taxon>Bacillaceae</taxon>
    </lineage>
</organism>
<evidence type="ECO:0000256" key="1">
    <source>
        <dbReference type="SAM" id="Phobius"/>
    </source>
</evidence>
<reference evidence="2" key="1">
    <citation type="submission" date="2020-06" db="EMBL/GenBank/DDBJ databases">
        <title>Insight into the genomes of haloalkaliphilic bacilli from Kenyan soda lakes.</title>
        <authorList>
            <person name="Mwirichia R."/>
            <person name="Villamizar G.C."/>
            <person name="Poehlein A."/>
            <person name="Mugweru J."/>
            <person name="Kipnyargis A."/>
            <person name="Kiplimo D."/>
            <person name="Orwa P."/>
            <person name="Daniel R."/>
        </authorList>
    </citation>
    <scope>NUCLEOTIDE SEQUENCE</scope>
    <source>
        <strain evidence="2">B1096_S55</strain>
    </source>
</reference>
<dbReference type="Proteomes" id="UP001057753">
    <property type="component" value="Unassembled WGS sequence"/>
</dbReference>
<evidence type="ECO:0000313" key="3">
    <source>
        <dbReference type="Proteomes" id="UP001057753"/>
    </source>
</evidence>
<gene>
    <name evidence="2" type="ORF">HXA33_16630</name>
</gene>
<comment type="caution">
    <text evidence="2">The sequence shown here is derived from an EMBL/GenBank/DDBJ whole genome shotgun (WGS) entry which is preliminary data.</text>
</comment>
<keyword evidence="1" id="KW-1133">Transmembrane helix</keyword>
<dbReference type="AlphaFoldDB" id="A0A9Q4B4B8"/>
<feature type="transmembrane region" description="Helical" evidence="1">
    <location>
        <begin position="47"/>
        <end position="71"/>
    </location>
</feature>
<name>A0A9Q4B4B8_SALAG</name>
<evidence type="ECO:0000313" key="2">
    <source>
        <dbReference type="EMBL" id="MCR6098168.1"/>
    </source>
</evidence>
<protein>
    <submittedName>
        <fullName evidence="2">Uncharacterized protein</fullName>
    </submittedName>
</protein>
<sequence>MKMVLFLTVSFIIIGFVVVVSMKGKMERKLAFIQENADNHKNATTPIILWIVGTTFWGLVSMALIIGMFFMN</sequence>
<keyword evidence="3" id="KW-1185">Reference proteome</keyword>
<dbReference type="EMBL" id="JABXYM010000001">
    <property type="protein sequence ID" value="MCR6098168.1"/>
    <property type="molecule type" value="Genomic_DNA"/>
</dbReference>
<accession>A0A9Q4B4B8</accession>